<dbReference type="STRING" id="1296120.A0A1B9GWV1"/>
<protein>
    <recommendedName>
        <fullName evidence="7">Nitroreductase domain-containing protein</fullName>
    </recommendedName>
</protein>
<dbReference type="Gene3D" id="3.40.109.10">
    <property type="entry name" value="NADH Oxidase"/>
    <property type="match status" value="1"/>
</dbReference>
<evidence type="ECO:0000256" key="2">
    <source>
        <dbReference type="ARBA" id="ARBA00004496"/>
    </source>
</evidence>
<accession>A0A1B9GWV1</accession>
<organism evidence="8 9">
    <name type="scientific">Kwoniella heveanensis BCC8398</name>
    <dbReference type="NCBI Taxonomy" id="1296120"/>
    <lineage>
        <taxon>Eukaryota</taxon>
        <taxon>Fungi</taxon>
        <taxon>Dikarya</taxon>
        <taxon>Basidiomycota</taxon>
        <taxon>Agaricomycotina</taxon>
        <taxon>Tremellomycetes</taxon>
        <taxon>Tremellales</taxon>
        <taxon>Cryptococcaceae</taxon>
        <taxon>Kwoniella</taxon>
    </lineage>
</organism>
<evidence type="ECO:0000313" key="8">
    <source>
        <dbReference type="EMBL" id="OCF35502.1"/>
    </source>
</evidence>
<evidence type="ECO:0000256" key="4">
    <source>
        <dbReference type="ARBA" id="ARBA00022490"/>
    </source>
</evidence>
<evidence type="ECO:0000256" key="6">
    <source>
        <dbReference type="ARBA" id="ARBA00023242"/>
    </source>
</evidence>
<dbReference type="InterPro" id="IPR033877">
    <property type="entry name" value="Frm2/Hbn1"/>
</dbReference>
<dbReference type="GO" id="GO:0005634">
    <property type="term" value="C:nucleus"/>
    <property type="evidence" value="ECO:0007669"/>
    <property type="project" value="UniProtKB-SubCell"/>
</dbReference>
<dbReference type="OrthoDB" id="2138173at2759"/>
<dbReference type="Pfam" id="PF00881">
    <property type="entry name" value="Nitroreductase"/>
    <property type="match status" value="1"/>
</dbReference>
<evidence type="ECO:0000256" key="5">
    <source>
        <dbReference type="ARBA" id="ARBA00023002"/>
    </source>
</evidence>
<dbReference type="GO" id="GO:0005737">
    <property type="term" value="C:cytoplasm"/>
    <property type="evidence" value="ECO:0007669"/>
    <property type="project" value="UniProtKB-SubCell"/>
</dbReference>
<dbReference type="PANTHER" id="PTHR43035:SF1">
    <property type="entry name" value="FATTY ACID REPRESSION MUTANT PROTEIN 2-RELATED"/>
    <property type="match status" value="1"/>
</dbReference>
<dbReference type="Proteomes" id="UP000092666">
    <property type="component" value="Unassembled WGS sequence"/>
</dbReference>
<evidence type="ECO:0000256" key="3">
    <source>
        <dbReference type="ARBA" id="ARBA00007118"/>
    </source>
</evidence>
<reference evidence="9" key="2">
    <citation type="submission" date="2013-12" db="EMBL/GenBank/DDBJ databases">
        <title>Evolution of pathogenesis and genome organization in the Tremellales.</title>
        <authorList>
            <person name="Cuomo C."/>
            <person name="Litvintseva A."/>
            <person name="Heitman J."/>
            <person name="Chen Y."/>
            <person name="Sun S."/>
            <person name="Springer D."/>
            <person name="Dromer F."/>
            <person name="Young S."/>
            <person name="Zeng Q."/>
            <person name="Chapman S."/>
            <person name="Gujja S."/>
            <person name="Saif S."/>
            <person name="Birren B."/>
        </authorList>
    </citation>
    <scope>NUCLEOTIDE SEQUENCE [LARGE SCALE GENOMIC DNA]</scope>
    <source>
        <strain evidence="9">BCC8398</strain>
    </source>
</reference>
<dbReference type="InterPro" id="IPR029479">
    <property type="entry name" value="Nitroreductase"/>
</dbReference>
<comment type="subcellular location">
    <subcellularLocation>
        <location evidence="2">Cytoplasm</location>
    </subcellularLocation>
    <subcellularLocation>
        <location evidence="1">Nucleus</location>
    </subcellularLocation>
</comment>
<evidence type="ECO:0000259" key="7">
    <source>
        <dbReference type="Pfam" id="PF00881"/>
    </source>
</evidence>
<dbReference type="PANTHER" id="PTHR43035">
    <property type="entry name" value="FATTY ACID REPRESSION MUTANT PROTEIN 2-RELATED"/>
    <property type="match status" value="1"/>
</dbReference>
<dbReference type="EMBL" id="KI669498">
    <property type="protein sequence ID" value="OCF35502.1"/>
    <property type="molecule type" value="Genomic_DNA"/>
</dbReference>
<keyword evidence="6" id="KW-0539">Nucleus</keyword>
<comment type="similarity">
    <text evidence="3">Belongs to the nitroreductase family.</text>
</comment>
<sequence length="207" mass="23730">MSLLSVVEARRSCYVIDNKCPHEQQQIITLVEKCLLHTPSMFNMQSTRIVVLFGDHHRKLWAMVAESLGLEILQKRPNVAYQHFETVEAKISTLRKGYGTVLFFEDNEAIEETACQYPAYSPRLPTWSSQSSAIAQYAVWLAFTELSPRIGTTLQHYSPDRGEMERLWAIPQTWEMTGQMPFGNIEADPPSKTFRDIKQSVHAYTDS</sequence>
<dbReference type="FunFam" id="3.40.109.10:FF:000001">
    <property type="entry name" value="Nitroreductase family"/>
    <property type="match status" value="1"/>
</dbReference>
<dbReference type="SUPFAM" id="SSF55469">
    <property type="entry name" value="FMN-dependent nitroreductase-like"/>
    <property type="match status" value="1"/>
</dbReference>
<name>A0A1B9GWV1_9TREE</name>
<dbReference type="GO" id="GO:0016491">
    <property type="term" value="F:oxidoreductase activity"/>
    <property type="evidence" value="ECO:0007669"/>
    <property type="project" value="UniProtKB-KW"/>
</dbReference>
<gene>
    <name evidence="8" type="ORF">I316_02554</name>
</gene>
<proteinExistence type="inferred from homology"/>
<dbReference type="AlphaFoldDB" id="A0A1B9GWV1"/>
<keyword evidence="5" id="KW-0560">Oxidoreductase</keyword>
<keyword evidence="4" id="KW-0963">Cytoplasm</keyword>
<dbReference type="GO" id="GO:0034599">
    <property type="term" value="P:cellular response to oxidative stress"/>
    <property type="evidence" value="ECO:0007669"/>
    <property type="project" value="InterPro"/>
</dbReference>
<feature type="domain" description="Nitroreductase" evidence="7">
    <location>
        <begin position="8"/>
        <end position="183"/>
    </location>
</feature>
<evidence type="ECO:0000313" key="9">
    <source>
        <dbReference type="Proteomes" id="UP000092666"/>
    </source>
</evidence>
<evidence type="ECO:0000256" key="1">
    <source>
        <dbReference type="ARBA" id="ARBA00004123"/>
    </source>
</evidence>
<keyword evidence="9" id="KW-1185">Reference proteome</keyword>
<dbReference type="InterPro" id="IPR000415">
    <property type="entry name" value="Nitroreductase-like"/>
</dbReference>
<reference evidence="8 9" key="1">
    <citation type="submission" date="2013-07" db="EMBL/GenBank/DDBJ databases">
        <title>The Genome Sequence of Cryptococcus heveanensis BCC8398.</title>
        <authorList>
            <consortium name="The Broad Institute Genome Sequencing Platform"/>
            <person name="Cuomo C."/>
            <person name="Litvintseva A."/>
            <person name="Chen Y."/>
            <person name="Heitman J."/>
            <person name="Sun S."/>
            <person name="Springer D."/>
            <person name="Dromer F."/>
            <person name="Young S.K."/>
            <person name="Zeng Q."/>
            <person name="Gargeya S."/>
            <person name="Fitzgerald M."/>
            <person name="Abouelleil A."/>
            <person name="Alvarado L."/>
            <person name="Berlin A.M."/>
            <person name="Chapman S.B."/>
            <person name="Dewar J."/>
            <person name="Goldberg J."/>
            <person name="Griggs A."/>
            <person name="Gujja S."/>
            <person name="Hansen M."/>
            <person name="Howarth C."/>
            <person name="Imamovic A."/>
            <person name="Larimer J."/>
            <person name="McCowan C."/>
            <person name="Murphy C."/>
            <person name="Pearson M."/>
            <person name="Priest M."/>
            <person name="Roberts A."/>
            <person name="Saif S."/>
            <person name="Shea T."/>
            <person name="Sykes S."/>
            <person name="Wortman J."/>
            <person name="Nusbaum C."/>
            <person name="Birren B."/>
        </authorList>
    </citation>
    <scope>NUCLEOTIDE SEQUENCE [LARGE SCALE GENOMIC DNA]</scope>
    <source>
        <strain evidence="8 9">BCC8398</strain>
    </source>
</reference>